<sequence>MDPTLSTAAFASLERMINSALNYDPASQQRLRQLGNKTLQVCCQSPTITAFVVLEEGQVQLRQHFEGTIDCQLKGSAMAIAQLGLSGQHSLANSGVQVFGSTGLLVDLQSIASDLDIDWEEPLSQLMGDIAGPSLAGLIRKGFGFWRERESAVWQRSGEALSEELHATPHPFELDDFHQAVDNLRDGSARLEAKATKLKQSLDAAIIAAKQGNQPE</sequence>
<comment type="function">
    <text evidence="1">Required for ubiquinone (coenzyme Q) biosynthesis. Binds hydrophobic ubiquinone biosynthetic intermediates via its SCP2 domain and is essential for the stability of the Ubi complex. May constitute a docking platform where Ubi enzymes assemble and access their SCP2-bound polyprenyl substrates.</text>
</comment>
<keyword evidence="1" id="KW-0831">Ubiquinone biosynthesis</keyword>
<proteinExistence type="inferred from homology"/>
<dbReference type="AlphaFoldDB" id="A0A7X0MTS3"/>
<evidence type="ECO:0000313" key="4">
    <source>
        <dbReference type="Proteomes" id="UP000528457"/>
    </source>
</evidence>
<feature type="domain" description="SCP2" evidence="2">
    <location>
        <begin position="18"/>
        <end position="112"/>
    </location>
</feature>
<dbReference type="UniPathway" id="UPA00232"/>
<evidence type="ECO:0000256" key="1">
    <source>
        <dbReference type="HAMAP-Rule" id="MF_02215"/>
    </source>
</evidence>
<dbReference type="Pfam" id="PF02036">
    <property type="entry name" value="SCP2"/>
    <property type="match status" value="1"/>
</dbReference>
<reference evidence="3 4" key="1">
    <citation type="submission" date="2020-08" db="EMBL/GenBank/DDBJ databases">
        <title>Genomic Encyclopedia of Type Strains, Phase IV (KMG-IV): sequencing the most valuable type-strain genomes for metagenomic binning, comparative biology and taxonomic classification.</title>
        <authorList>
            <person name="Goeker M."/>
        </authorList>
    </citation>
    <scope>NUCLEOTIDE SEQUENCE [LARGE SCALE GENOMIC DNA]</scope>
    <source>
        <strain evidence="3 4">DSM 22368</strain>
    </source>
</reference>
<accession>A0A7X0MTS3</accession>
<dbReference type="HAMAP" id="MF_02215">
    <property type="entry name" value="UbiJ"/>
    <property type="match status" value="1"/>
</dbReference>
<comment type="pathway">
    <text evidence="1">Cofactor biosynthesis; ubiquinone biosynthesis.</text>
</comment>
<protein>
    <recommendedName>
        <fullName evidence="1">Ubiquinone biosynthesis accessory factor UbiJ</fullName>
    </recommendedName>
</protein>
<name>A0A7X0MTS3_9GAMM</name>
<dbReference type="EMBL" id="JACHHT010000001">
    <property type="protein sequence ID" value="MBB6519841.1"/>
    <property type="molecule type" value="Genomic_DNA"/>
</dbReference>
<dbReference type="RefSeq" id="WP_166853009.1">
    <property type="nucleotide sequence ID" value="NZ_JAAONY010000001.1"/>
</dbReference>
<dbReference type="GO" id="GO:0005737">
    <property type="term" value="C:cytoplasm"/>
    <property type="evidence" value="ECO:0007669"/>
    <property type="project" value="UniProtKB-SubCell"/>
</dbReference>
<comment type="similarity">
    <text evidence="1">Belongs to the UbiJ family.</text>
</comment>
<comment type="subcellular location">
    <subcellularLocation>
        <location evidence="1">Cytoplasm</location>
    </subcellularLocation>
</comment>
<comment type="caution">
    <text evidence="3">The sequence shown here is derived from an EMBL/GenBank/DDBJ whole genome shotgun (WGS) entry which is preliminary data.</text>
</comment>
<dbReference type="InterPro" id="IPR003033">
    <property type="entry name" value="SCP2_sterol-bd_dom"/>
</dbReference>
<dbReference type="InterPro" id="IPR038989">
    <property type="entry name" value="UbiJ"/>
</dbReference>
<dbReference type="PANTHER" id="PTHR38693">
    <property type="entry name" value="UBIQUINONE BIOSYNTHESIS PROTEIN UBIJ"/>
    <property type="match status" value="1"/>
</dbReference>
<organism evidence="3 4">
    <name type="scientific">Pseudoteredinibacter isoporae</name>
    <dbReference type="NCBI Taxonomy" id="570281"/>
    <lineage>
        <taxon>Bacteria</taxon>
        <taxon>Pseudomonadati</taxon>
        <taxon>Pseudomonadota</taxon>
        <taxon>Gammaproteobacteria</taxon>
        <taxon>Cellvibrionales</taxon>
        <taxon>Cellvibrionaceae</taxon>
        <taxon>Pseudoteredinibacter</taxon>
    </lineage>
</organism>
<dbReference type="GO" id="GO:0006744">
    <property type="term" value="P:ubiquinone biosynthetic process"/>
    <property type="evidence" value="ECO:0007669"/>
    <property type="project" value="UniProtKB-UniRule"/>
</dbReference>
<gene>
    <name evidence="1" type="primary">ubiJ</name>
    <name evidence="3" type="ORF">HNR48_000119</name>
</gene>
<dbReference type="Proteomes" id="UP000528457">
    <property type="component" value="Unassembled WGS sequence"/>
</dbReference>
<evidence type="ECO:0000313" key="3">
    <source>
        <dbReference type="EMBL" id="MBB6519841.1"/>
    </source>
</evidence>
<keyword evidence="1" id="KW-0963">Cytoplasm</keyword>
<keyword evidence="4" id="KW-1185">Reference proteome</keyword>
<dbReference type="PANTHER" id="PTHR38693:SF1">
    <property type="entry name" value="UBIQUINONE BIOSYNTHESIS ACCESSORY FACTOR UBIJ"/>
    <property type="match status" value="1"/>
</dbReference>
<keyword evidence="3" id="KW-0830">Ubiquinone</keyword>
<evidence type="ECO:0000259" key="2">
    <source>
        <dbReference type="Pfam" id="PF02036"/>
    </source>
</evidence>
<dbReference type="InParanoid" id="A0A7X0MTS3"/>